<dbReference type="GeneID" id="94828856"/>
<comment type="caution">
    <text evidence="2">The sequence shown here is derived from an EMBL/GenBank/DDBJ whole genome shotgun (WGS) entry which is preliminary data.</text>
</comment>
<evidence type="ECO:0000313" key="3">
    <source>
        <dbReference type="Proteomes" id="UP000179807"/>
    </source>
</evidence>
<dbReference type="VEuPathDB" id="TrichDB:TRFO_08203"/>
<name>A0A1J4JLC2_9EUKA</name>
<feature type="transmembrane region" description="Helical" evidence="1">
    <location>
        <begin position="112"/>
        <end position="133"/>
    </location>
</feature>
<sequence length="140" mass="16521">MLLLEETLPFLITLVKAQIYMIWRTKTEIRLSITLLNMEEFPSSKKFAHRPLPSLSTTRKDGPLLILQQLREISQLFKFFIIQVMTYSQGIFLSGLHFIMHSNINIKQLLTILRVIIEFILVSMKVLLQFSIWQLQQMIQ</sequence>
<reference evidence="2" key="1">
    <citation type="submission" date="2016-10" db="EMBL/GenBank/DDBJ databases">
        <authorList>
            <person name="Benchimol M."/>
            <person name="Almeida L.G."/>
            <person name="Vasconcelos A.T."/>
            <person name="Perreira-Neves A."/>
            <person name="Rosa I.A."/>
            <person name="Tasca T."/>
            <person name="Bogo M.R."/>
            <person name="de Souza W."/>
        </authorList>
    </citation>
    <scope>NUCLEOTIDE SEQUENCE [LARGE SCALE GENOMIC DNA]</scope>
    <source>
        <strain evidence="2">K</strain>
    </source>
</reference>
<dbReference type="Proteomes" id="UP000179807">
    <property type="component" value="Unassembled WGS sequence"/>
</dbReference>
<protein>
    <submittedName>
        <fullName evidence="2">Uncharacterized protein</fullName>
    </submittedName>
</protein>
<dbReference type="AlphaFoldDB" id="A0A1J4JLC2"/>
<keyword evidence="1" id="KW-0812">Transmembrane</keyword>
<evidence type="ECO:0000256" key="1">
    <source>
        <dbReference type="SAM" id="Phobius"/>
    </source>
</evidence>
<evidence type="ECO:0000313" key="2">
    <source>
        <dbReference type="EMBL" id="OHS99894.1"/>
    </source>
</evidence>
<keyword evidence="1" id="KW-0472">Membrane</keyword>
<keyword evidence="3" id="KW-1185">Reference proteome</keyword>
<gene>
    <name evidence="2" type="ORF">TRFO_08203</name>
</gene>
<proteinExistence type="predicted"/>
<organism evidence="2 3">
    <name type="scientific">Tritrichomonas foetus</name>
    <dbReference type="NCBI Taxonomy" id="1144522"/>
    <lineage>
        <taxon>Eukaryota</taxon>
        <taxon>Metamonada</taxon>
        <taxon>Parabasalia</taxon>
        <taxon>Tritrichomonadida</taxon>
        <taxon>Tritrichomonadidae</taxon>
        <taxon>Tritrichomonas</taxon>
    </lineage>
</organism>
<feature type="transmembrane region" description="Helical" evidence="1">
    <location>
        <begin position="76"/>
        <end position="100"/>
    </location>
</feature>
<dbReference type="EMBL" id="MLAK01000982">
    <property type="protein sequence ID" value="OHS99894.1"/>
    <property type="molecule type" value="Genomic_DNA"/>
</dbReference>
<accession>A0A1J4JLC2</accession>
<keyword evidence="1" id="KW-1133">Transmembrane helix</keyword>
<dbReference type="RefSeq" id="XP_068353031.1">
    <property type="nucleotide sequence ID" value="XM_068494152.1"/>
</dbReference>